<dbReference type="GO" id="GO:0008140">
    <property type="term" value="F:cAMP response element binding protein binding"/>
    <property type="evidence" value="ECO:0007669"/>
    <property type="project" value="TreeGrafter"/>
</dbReference>
<feature type="region of interest" description="Disordered" evidence="1">
    <location>
        <begin position="261"/>
        <end position="309"/>
    </location>
</feature>
<evidence type="ECO:0000313" key="4">
    <source>
        <dbReference type="Proteomes" id="UP001458880"/>
    </source>
</evidence>
<feature type="region of interest" description="Disordered" evidence="1">
    <location>
        <begin position="152"/>
        <end position="220"/>
    </location>
</feature>
<dbReference type="GO" id="GO:0005634">
    <property type="term" value="C:nucleus"/>
    <property type="evidence" value="ECO:0007669"/>
    <property type="project" value="InterPro"/>
</dbReference>
<dbReference type="InterPro" id="IPR024786">
    <property type="entry name" value="TORC"/>
</dbReference>
<evidence type="ECO:0000259" key="2">
    <source>
        <dbReference type="Pfam" id="PF12885"/>
    </source>
</evidence>
<organism evidence="3 4">
    <name type="scientific">Popillia japonica</name>
    <name type="common">Japanese beetle</name>
    <dbReference type="NCBI Taxonomy" id="7064"/>
    <lineage>
        <taxon>Eukaryota</taxon>
        <taxon>Metazoa</taxon>
        <taxon>Ecdysozoa</taxon>
        <taxon>Arthropoda</taxon>
        <taxon>Hexapoda</taxon>
        <taxon>Insecta</taxon>
        <taxon>Pterygota</taxon>
        <taxon>Neoptera</taxon>
        <taxon>Endopterygota</taxon>
        <taxon>Coleoptera</taxon>
        <taxon>Polyphaga</taxon>
        <taxon>Scarabaeiformia</taxon>
        <taxon>Scarabaeidae</taxon>
        <taxon>Rutelinae</taxon>
        <taxon>Popillia</taxon>
    </lineage>
</organism>
<feature type="region of interest" description="Disordered" evidence="1">
    <location>
        <begin position="1"/>
        <end position="68"/>
    </location>
</feature>
<protein>
    <submittedName>
        <fullName evidence="3">Transducer of regulated CREB activity middle domain</fullName>
    </submittedName>
</protein>
<dbReference type="AlphaFoldDB" id="A0AAW1L5I5"/>
<dbReference type="InterPro" id="IPR024784">
    <property type="entry name" value="TORC_M"/>
</dbReference>
<feature type="compositionally biased region" description="Polar residues" evidence="1">
    <location>
        <begin position="463"/>
        <end position="475"/>
    </location>
</feature>
<feature type="region of interest" description="Disordered" evidence="1">
    <location>
        <begin position="431"/>
        <end position="450"/>
    </location>
</feature>
<dbReference type="PANTHER" id="PTHR13589">
    <property type="entry name" value="CREB-REGULATED TRANSCRIPTION COACTIVATOR"/>
    <property type="match status" value="1"/>
</dbReference>
<gene>
    <name evidence="3" type="ORF">QE152_g15452</name>
</gene>
<accession>A0AAW1L5I5</accession>
<proteinExistence type="predicted"/>
<feature type="compositionally biased region" description="Polar residues" evidence="1">
    <location>
        <begin position="433"/>
        <end position="450"/>
    </location>
</feature>
<name>A0AAW1L5I5_POPJA</name>
<dbReference type="EMBL" id="JASPKY010000152">
    <property type="protein sequence ID" value="KAK9730117.1"/>
    <property type="molecule type" value="Genomic_DNA"/>
</dbReference>
<dbReference type="GO" id="GO:0045944">
    <property type="term" value="P:positive regulation of transcription by RNA polymerase II"/>
    <property type="evidence" value="ECO:0007669"/>
    <property type="project" value="TreeGrafter"/>
</dbReference>
<feature type="region of interest" description="Disordered" evidence="1">
    <location>
        <begin position="459"/>
        <end position="483"/>
    </location>
</feature>
<evidence type="ECO:0000313" key="3">
    <source>
        <dbReference type="EMBL" id="KAK9730117.1"/>
    </source>
</evidence>
<dbReference type="Pfam" id="PF12885">
    <property type="entry name" value="TORC_M"/>
    <property type="match status" value="1"/>
</dbReference>
<feature type="compositionally biased region" description="Basic and acidic residues" evidence="1">
    <location>
        <begin position="12"/>
        <end position="27"/>
    </location>
</feature>
<dbReference type="GO" id="GO:0005737">
    <property type="term" value="C:cytoplasm"/>
    <property type="evidence" value="ECO:0007669"/>
    <property type="project" value="InterPro"/>
</dbReference>
<evidence type="ECO:0000256" key="1">
    <source>
        <dbReference type="SAM" id="MobiDB-lite"/>
    </source>
</evidence>
<keyword evidence="4" id="KW-1185">Reference proteome</keyword>
<comment type="caution">
    <text evidence="3">The sequence shown here is derived from an EMBL/GenBank/DDBJ whole genome shotgun (WGS) entry which is preliminary data.</text>
</comment>
<reference evidence="3 4" key="1">
    <citation type="journal article" date="2024" name="BMC Genomics">
        <title>De novo assembly and annotation of Popillia japonica's genome with initial clues to its potential as an invasive pest.</title>
        <authorList>
            <person name="Cucini C."/>
            <person name="Boschi S."/>
            <person name="Funari R."/>
            <person name="Cardaioli E."/>
            <person name="Iannotti N."/>
            <person name="Marturano G."/>
            <person name="Paoli F."/>
            <person name="Bruttini M."/>
            <person name="Carapelli A."/>
            <person name="Frati F."/>
            <person name="Nardi F."/>
        </authorList>
    </citation>
    <scope>NUCLEOTIDE SEQUENCE [LARGE SCALE GENOMIC DNA]</scope>
    <source>
        <strain evidence="3">DMR45628</strain>
    </source>
</reference>
<feature type="compositionally biased region" description="Low complexity" evidence="1">
    <location>
        <begin position="183"/>
        <end position="193"/>
    </location>
</feature>
<sequence length="537" mass="59181">MISFRSFGIAERIPRESHSHSHRESRTRSPGGPIRRPQDRKHDTSPYSTGPFLSPPPDTSWRRTNSDSALHQRCEMQLQGMGNDRNDKSNNLWMMPTMNGPDGHHDGRPKSSCEVPRVPGINIYPSVHEPGTIQIPIGNNTGSLPDLTSVHFPSPIPTPLDQDGDQGSSPFSSFIWFQSPVNTSPSTLSPTSLQHGIRQPTRFHYTNPPSPHHHPQVKNNHLSVPVNSRYLHHTKSLPVDSSIGGLDGQDYTQIGNVSGLYQQQQQKVPPSSPSPTLQQVAGYRSPRPSPQSSPGLGGHHSAPCSPGAPSPLPNDFHVFNQAAQLQQHFEQISMILIALHLSCIRHHVILTIILSVRSFGEPLYHHMFRWIRRSVTMDSPVSNVTYTDQTPLAQTHTQMLPDGTGLGQIELAGDAGYYSTSPQFAYTAAASPSLRTTPNTPTSIPDINSTSPQFAYTAAASPSLRTTPNTPTSIPDITLTDFSAGDEMNRNDLTFSKQLELLDNETIFDWIVRNMNSLPETLLVKQTKVPLYDSKTS</sequence>
<feature type="compositionally biased region" description="Polar residues" evidence="1">
    <location>
        <begin position="165"/>
        <end position="182"/>
    </location>
</feature>
<feature type="compositionally biased region" description="Low complexity" evidence="1">
    <location>
        <begin position="284"/>
        <end position="294"/>
    </location>
</feature>
<dbReference type="Proteomes" id="UP001458880">
    <property type="component" value="Unassembled WGS sequence"/>
</dbReference>
<dbReference type="PANTHER" id="PTHR13589:SF15">
    <property type="entry name" value="CREB-REGULATED TRANSCRIPTION COACTIVATOR, ISOFORM B"/>
    <property type="match status" value="1"/>
</dbReference>
<feature type="domain" description="Transducer of regulated CREB activity middle" evidence="2">
    <location>
        <begin position="107"/>
        <end position="166"/>
    </location>
</feature>